<reference evidence="1 2" key="1">
    <citation type="journal article" date="2018" name="Sci. Rep.">
        <title>Genomic signatures of local adaptation to the degree of environmental predictability in rotifers.</title>
        <authorList>
            <person name="Franch-Gras L."/>
            <person name="Hahn C."/>
            <person name="Garcia-Roger E.M."/>
            <person name="Carmona M.J."/>
            <person name="Serra M."/>
            <person name="Gomez A."/>
        </authorList>
    </citation>
    <scope>NUCLEOTIDE SEQUENCE [LARGE SCALE GENOMIC DNA]</scope>
    <source>
        <strain evidence="1">HYR1</strain>
    </source>
</reference>
<evidence type="ECO:0000313" key="1">
    <source>
        <dbReference type="EMBL" id="RMZ98884.1"/>
    </source>
</evidence>
<comment type="caution">
    <text evidence="1">The sequence shown here is derived from an EMBL/GenBank/DDBJ whole genome shotgun (WGS) entry which is preliminary data.</text>
</comment>
<keyword evidence="2" id="KW-1185">Reference proteome</keyword>
<proteinExistence type="predicted"/>
<sequence length="62" mass="7491">MNILTFVILIIGLIYKTIRRKFFLNISKFDMDKKKHIMSNNVYFFVLKRNKHYMTCQCGAKI</sequence>
<name>A0A3M7PJI5_BRAPC</name>
<organism evidence="1 2">
    <name type="scientific">Brachionus plicatilis</name>
    <name type="common">Marine rotifer</name>
    <name type="synonym">Brachionus muelleri</name>
    <dbReference type="NCBI Taxonomy" id="10195"/>
    <lineage>
        <taxon>Eukaryota</taxon>
        <taxon>Metazoa</taxon>
        <taxon>Spiralia</taxon>
        <taxon>Gnathifera</taxon>
        <taxon>Rotifera</taxon>
        <taxon>Eurotatoria</taxon>
        <taxon>Monogononta</taxon>
        <taxon>Pseudotrocha</taxon>
        <taxon>Ploima</taxon>
        <taxon>Brachionidae</taxon>
        <taxon>Brachionus</taxon>
    </lineage>
</organism>
<dbReference type="AlphaFoldDB" id="A0A3M7PJI5"/>
<gene>
    <name evidence="1" type="ORF">BpHYR1_006485</name>
</gene>
<dbReference type="Proteomes" id="UP000276133">
    <property type="component" value="Unassembled WGS sequence"/>
</dbReference>
<protein>
    <submittedName>
        <fullName evidence="1">Uncharacterized protein</fullName>
    </submittedName>
</protein>
<evidence type="ECO:0000313" key="2">
    <source>
        <dbReference type="Proteomes" id="UP000276133"/>
    </source>
</evidence>
<dbReference type="EMBL" id="REGN01010501">
    <property type="protein sequence ID" value="RMZ98884.1"/>
    <property type="molecule type" value="Genomic_DNA"/>
</dbReference>
<accession>A0A3M7PJI5</accession>